<comment type="similarity">
    <text evidence="2">Belongs to the UbiA prenyltransferase family.</text>
</comment>
<evidence type="ECO:0000256" key="7">
    <source>
        <dbReference type="SAM" id="Phobius"/>
    </source>
</evidence>
<reference evidence="8 9" key="1">
    <citation type="submission" date="2024-08" db="EMBL/GenBank/DDBJ databases">
        <title>Insights into the chromosomal genome structure of Flemingia macrophylla.</title>
        <authorList>
            <person name="Ding Y."/>
            <person name="Zhao Y."/>
            <person name="Bi W."/>
            <person name="Wu M."/>
            <person name="Zhao G."/>
            <person name="Gong Y."/>
            <person name="Li W."/>
            <person name="Zhang P."/>
        </authorList>
    </citation>
    <scope>NUCLEOTIDE SEQUENCE [LARGE SCALE GENOMIC DNA]</scope>
    <source>
        <strain evidence="8">DYQJB</strain>
        <tissue evidence="8">Leaf</tissue>
    </source>
</reference>
<evidence type="ECO:0000256" key="6">
    <source>
        <dbReference type="ARBA" id="ARBA00023136"/>
    </source>
</evidence>
<organism evidence="8 9">
    <name type="scientific">Flemingia macrophylla</name>
    <dbReference type="NCBI Taxonomy" id="520843"/>
    <lineage>
        <taxon>Eukaryota</taxon>
        <taxon>Viridiplantae</taxon>
        <taxon>Streptophyta</taxon>
        <taxon>Embryophyta</taxon>
        <taxon>Tracheophyta</taxon>
        <taxon>Spermatophyta</taxon>
        <taxon>Magnoliopsida</taxon>
        <taxon>eudicotyledons</taxon>
        <taxon>Gunneridae</taxon>
        <taxon>Pentapetalae</taxon>
        <taxon>rosids</taxon>
        <taxon>fabids</taxon>
        <taxon>Fabales</taxon>
        <taxon>Fabaceae</taxon>
        <taxon>Papilionoideae</taxon>
        <taxon>50 kb inversion clade</taxon>
        <taxon>NPAAA clade</taxon>
        <taxon>indigoferoid/millettioid clade</taxon>
        <taxon>Phaseoleae</taxon>
        <taxon>Flemingia</taxon>
    </lineage>
</organism>
<keyword evidence="9" id="KW-1185">Reference proteome</keyword>
<evidence type="ECO:0000256" key="1">
    <source>
        <dbReference type="ARBA" id="ARBA00004508"/>
    </source>
</evidence>
<dbReference type="InterPro" id="IPR000537">
    <property type="entry name" value="UbiA_prenyltransferase"/>
</dbReference>
<gene>
    <name evidence="8" type="ORF">Fmac_020360</name>
</gene>
<dbReference type="GO" id="GO:0031969">
    <property type="term" value="C:chloroplast membrane"/>
    <property type="evidence" value="ECO:0007669"/>
    <property type="project" value="UniProtKB-SubCell"/>
</dbReference>
<dbReference type="GO" id="GO:0016740">
    <property type="term" value="F:transferase activity"/>
    <property type="evidence" value="ECO:0007669"/>
    <property type="project" value="UniProtKB-KW"/>
</dbReference>
<dbReference type="Pfam" id="PF01040">
    <property type="entry name" value="UbiA"/>
    <property type="match status" value="2"/>
</dbReference>
<dbReference type="PANTHER" id="PTHR43009:SF6">
    <property type="entry name" value="HOMOGENTISATE PHYTYLTRANSFERASE 1, CHLOROPLASTIC"/>
    <property type="match status" value="1"/>
</dbReference>
<comment type="caution">
    <text evidence="8">The sequence shown here is derived from an EMBL/GenBank/DDBJ whole genome shotgun (WGS) entry which is preliminary data.</text>
</comment>
<evidence type="ECO:0000256" key="4">
    <source>
        <dbReference type="ARBA" id="ARBA00022692"/>
    </source>
</evidence>
<feature type="transmembrane region" description="Helical" evidence="7">
    <location>
        <begin position="252"/>
        <end position="271"/>
    </location>
</feature>
<comment type="subcellular location">
    <subcellularLocation>
        <location evidence="1">Plastid</location>
        <location evidence="1">Chloroplast membrane</location>
        <topology evidence="1">Multi-pass membrane protein</topology>
    </subcellularLocation>
</comment>
<dbReference type="Proteomes" id="UP001603857">
    <property type="component" value="Unassembled WGS sequence"/>
</dbReference>
<feature type="transmembrane region" description="Helical" evidence="7">
    <location>
        <begin position="147"/>
        <end position="165"/>
    </location>
</feature>
<evidence type="ECO:0000256" key="5">
    <source>
        <dbReference type="ARBA" id="ARBA00022989"/>
    </source>
</evidence>
<name>A0ABD1LTW0_9FABA</name>
<protein>
    <submittedName>
        <fullName evidence="8">Uncharacterized protein</fullName>
    </submittedName>
</protein>
<proteinExistence type="inferred from homology"/>
<evidence type="ECO:0000313" key="8">
    <source>
        <dbReference type="EMBL" id="KAL2326933.1"/>
    </source>
</evidence>
<keyword evidence="3" id="KW-0808">Transferase</keyword>
<evidence type="ECO:0000256" key="3">
    <source>
        <dbReference type="ARBA" id="ARBA00022679"/>
    </source>
</evidence>
<evidence type="ECO:0000256" key="2">
    <source>
        <dbReference type="ARBA" id="ARBA00005985"/>
    </source>
</evidence>
<feature type="transmembrane region" description="Helical" evidence="7">
    <location>
        <begin position="323"/>
        <end position="342"/>
    </location>
</feature>
<dbReference type="AlphaFoldDB" id="A0ABD1LTW0"/>
<keyword evidence="4 7" id="KW-0812">Transmembrane</keyword>
<keyword evidence="6 7" id="KW-0472">Membrane</keyword>
<feature type="transmembrane region" description="Helical" evidence="7">
    <location>
        <begin position="297"/>
        <end position="317"/>
    </location>
</feature>
<dbReference type="PANTHER" id="PTHR43009">
    <property type="entry name" value="HOMOGENTISATE SOLANESYLTRANSFERASE, CHLOROPLASTIC"/>
    <property type="match status" value="1"/>
</dbReference>
<feature type="transmembrane region" description="Helical" evidence="7">
    <location>
        <begin position="120"/>
        <end position="141"/>
    </location>
</feature>
<keyword evidence="5 7" id="KW-1133">Transmembrane helix</keyword>
<dbReference type="InterPro" id="IPR044878">
    <property type="entry name" value="UbiA_sf"/>
</dbReference>
<dbReference type="Gene3D" id="1.10.357.140">
    <property type="entry name" value="UbiA prenyltransferase"/>
    <property type="match status" value="1"/>
</dbReference>
<sequence length="377" mass="41751">MDSAIVRSFPNAFSLTTGGNLWKSKQYSTKKIFNANCYASKVLEHKGRNQIGHGFWRLEQPTTLNHHYKCIGGRSTYHGCNRKYDVKATPRPPFDAGTNASDAKSILDYVKIFLITIHKLTIPVAAIARLSSMISASLLAVENLSDLSPLFLTGVLQIVVAYMFMEFYINGVNQLCDIEIDKINKPYLPFASGEISFRNGVIVVASCLTLSACFGLIIGSWPLIWCLLLSFLVWTGYSVNTSVFKRPATIPRSLICTIVFVTIYFVSLALFKDIPDIEGDKAHGINSLPARMGIKRAFWISISIFETAFGVALLAGATSSSSLWIKIASGLGHSILASILWYKATFVDLKSKASIASFYRFLWKIIGVKFHGVMKEI</sequence>
<accession>A0ABD1LTW0</accession>
<dbReference type="EMBL" id="JBGMDY010000007">
    <property type="protein sequence ID" value="KAL2326933.1"/>
    <property type="molecule type" value="Genomic_DNA"/>
</dbReference>
<evidence type="ECO:0000313" key="9">
    <source>
        <dbReference type="Proteomes" id="UP001603857"/>
    </source>
</evidence>
<feature type="transmembrane region" description="Helical" evidence="7">
    <location>
        <begin position="201"/>
        <end position="232"/>
    </location>
</feature>